<dbReference type="Proteomes" id="UP001183824">
    <property type="component" value="Unassembled WGS sequence"/>
</dbReference>
<evidence type="ECO:0000313" key="2">
    <source>
        <dbReference type="EMBL" id="MDT0488355.1"/>
    </source>
</evidence>
<name>A0ABU2VRW0_9ACTN</name>
<organism evidence="2 3">
    <name type="scientific">Streptomyces doebereineriae</name>
    <dbReference type="NCBI Taxonomy" id="3075528"/>
    <lineage>
        <taxon>Bacteria</taxon>
        <taxon>Bacillati</taxon>
        <taxon>Actinomycetota</taxon>
        <taxon>Actinomycetes</taxon>
        <taxon>Kitasatosporales</taxon>
        <taxon>Streptomycetaceae</taxon>
        <taxon>Streptomyces</taxon>
    </lineage>
</organism>
<dbReference type="EMBL" id="JAVREZ010000087">
    <property type="protein sequence ID" value="MDT0488355.1"/>
    <property type="molecule type" value="Genomic_DNA"/>
</dbReference>
<accession>A0ABU2VRW0</accession>
<gene>
    <name evidence="2" type="ORF">RNB18_50835</name>
</gene>
<feature type="region of interest" description="Disordered" evidence="1">
    <location>
        <begin position="1"/>
        <end position="35"/>
    </location>
</feature>
<feature type="compositionally biased region" description="Gly residues" evidence="1">
    <location>
        <begin position="22"/>
        <end position="35"/>
    </location>
</feature>
<sequence>MGKGSGVGTQALGEGGVVFDNGPGGDEGIGSGTGGVVGLGGRERVAGGALDELVDANGSVGDVGSV</sequence>
<comment type="caution">
    <text evidence="2">The sequence shown here is derived from an EMBL/GenBank/DDBJ whole genome shotgun (WGS) entry which is preliminary data.</text>
</comment>
<evidence type="ECO:0000256" key="1">
    <source>
        <dbReference type="SAM" id="MobiDB-lite"/>
    </source>
</evidence>
<evidence type="ECO:0000313" key="3">
    <source>
        <dbReference type="Proteomes" id="UP001183824"/>
    </source>
</evidence>
<protein>
    <submittedName>
        <fullName evidence="2">Uncharacterized protein</fullName>
    </submittedName>
</protein>
<feature type="non-terminal residue" evidence="2">
    <location>
        <position position="66"/>
    </location>
</feature>
<reference evidence="3" key="1">
    <citation type="submission" date="2023-07" db="EMBL/GenBank/DDBJ databases">
        <title>30 novel species of actinomycetes from the DSMZ collection.</title>
        <authorList>
            <person name="Nouioui I."/>
        </authorList>
    </citation>
    <scope>NUCLEOTIDE SEQUENCE [LARGE SCALE GENOMIC DNA]</scope>
    <source>
        <strain evidence="3">DSM 41640</strain>
    </source>
</reference>
<keyword evidence="3" id="KW-1185">Reference proteome</keyword>
<proteinExistence type="predicted"/>